<sequence length="118" mass="13109">MTQNVLCVESLSDRRATRTLLKRLGVKIVHDSGARLMVIDAPDDAARLRERLPAGAQLLPVDKIPAALIRESDPHEALFVRALKLRQTRAYQEAKAAQVPGESPEEQHIFSAPCMEED</sequence>
<dbReference type="Proteomes" id="UP000244924">
    <property type="component" value="Unassembled WGS sequence"/>
</dbReference>
<reference evidence="2 3" key="1">
    <citation type="submission" date="2018-03" db="EMBL/GenBank/DDBJ databases">
        <authorList>
            <person name="Keele B.F."/>
        </authorList>
    </citation>
    <scope>NUCLEOTIDE SEQUENCE [LARGE SCALE GENOMIC DNA]</scope>
    <source>
        <strain evidence="2 3">CECT 8626</strain>
    </source>
</reference>
<organism evidence="2 3">
    <name type="scientific">Albidovulum aquaemixtae</name>
    <dbReference type="NCBI Taxonomy" id="1542388"/>
    <lineage>
        <taxon>Bacteria</taxon>
        <taxon>Pseudomonadati</taxon>
        <taxon>Pseudomonadota</taxon>
        <taxon>Alphaproteobacteria</taxon>
        <taxon>Rhodobacterales</taxon>
        <taxon>Paracoccaceae</taxon>
        <taxon>Albidovulum</taxon>
    </lineage>
</organism>
<protein>
    <submittedName>
        <fullName evidence="2">Uncharacterized protein</fullName>
    </submittedName>
</protein>
<dbReference type="OrthoDB" id="5114489at2"/>
<dbReference type="RefSeq" id="WP_108854120.1">
    <property type="nucleotide sequence ID" value="NZ_OMOQ01000003.1"/>
</dbReference>
<evidence type="ECO:0000313" key="3">
    <source>
        <dbReference type="Proteomes" id="UP000244924"/>
    </source>
</evidence>
<proteinExistence type="predicted"/>
<dbReference type="EMBL" id="OMOQ01000003">
    <property type="protein sequence ID" value="SPH24053.1"/>
    <property type="molecule type" value="Genomic_DNA"/>
</dbReference>
<gene>
    <name evidence="2" type="ORF">DEA8626_03101</name>
</gene>
<dbReference type="AlphaFoldDB" id="A0A2R8BL33"/>
<feature type="region of interest" description="Disordered" evidence="1">
    <location>
        <begin position="95"/>
        <end position="118"/>
    </location>
</feature>
<keyword evidence="3" id="KW-1185">Reference proteome</keyword>
<evidence type="ECO:0000313" key="2">
    <source>
        <dbReference type="EMBL" id="SPH24053.1"/>
    </source>
</evidence>
<evidence type="ECO:0000256" key="1">
    <source>
        <dbReference type="SAM" id="MobiDB-lite"/>
    </source>
</evidence>
<name>A0A2R8BL33_9RHOB</name>
<accession>A0A2R8BL33</accession>